<evidence type="ECO:0000256" key="1">
    <source>
        <dbReference type="ARBA" id="ARBA00022691"/>
    </source>
</evidence>
<dbReference type="SFLD" id="SFLDG01067">
    <property type="entry name" value="SPASM/twitch_domain_containing"/>
    <property type="match status" value="1"/>
</dbReference>
<dbReference type="PROSITE" id="PS51918">
    <property type="entry name" value="RADICAL_SAM"/>
    <property type="match status" value="1"/>
</dbReference>
<evidence type="ECO:0000259" key="5">
    <source>
        <dbReference type="PROSITE" id="PS51918"/>
    </source>
</evidence>
<dbReference type="SUPFAM" id="SSF102114">
    <property type="entry name" value="Radical SAM enzymes"/>
    <property type="match status" value="1"/>
</dbReference>
<dbReference type="GO" id="GO:0003824">
    <property type="term" value="F:catalytic activity"/>
    <property type="evidence" value="ECO:0007669"/>
    <property type="project" value="InterPro"/>
</dbReference>
<dbReference type="Gene3D" id="3.20.20.70">
    <property type="entry name" value="Aldolase class I"/>
    <property type="match status" value="1"/>
</dbReference>
<feature type="domain" description="Radical SAM core" evidence="5">
    <location>
        <begin position="73"/>
        <end position="283"/>
    </location>
</feature>
<dbReference type="InterPro" id="IPR007197">
    <property type="entry name" value="rSAM"/>
</dbReference>
<dbReference type="SMART" id="SM00729">
    <property type="entry name" value="Elp3"/>
    <property type="match status" value="1"/>
</dbReference>
<evidence type="ECO:0000256" key="2">
    <source>
        <dbReference type="ARBA" id="ARBA00022723"/>
    </source>
</evidence>
<dbReference type="InterPro" id="IPR050377">
    <property type="entry name" value="Radical_SAM_PqqE_MftC-like"/>
</dbReference>
<dbReference type="AlphaFoldDB" id="A0A4S4G5M5"/>
<keyword evidence="2" id="KW-0479">Metal-binding</keyword>
<dbReference type="InterPro" id="IPR006638">
    <property type="entry name" value="Elp3/MiaA/NifB-like_rSAM"/>
</dbReference>
<comment type="caution">
    <text evidence="6">The sequence shown here is derived from an EMBL/GenBank/DDBJ whole genome shotgun (WGS) entry which is preliminary data.</text>
</comment>
<dbReference type="Pfam" id="PF04055">
    <property type="entry name" value="Radical_SAM"/>
    <property type="match status" value="1"/>
</dbReference>
<protein>
    <submittedName>
        <fullName evidence="6">Radical SAM protein</fullName>
    </submittedName>
</protein>
<dbReference type="NCBIfam" id="TIGR04085">
    <property type="entry name" value="rSAM_more_4Fe4S"/>
    <property type="match status" value="1"/>
</dbReference>
<reference evidence="6 7" key="1">
    <citation type="submission" date="2019-04" db="EMBL/GenBank/DDBJ databases">
        <title>Microbes associate with the intestines of laboratory mice.</title>
        <authorList>
            <person name="Navarre W."/>
            <person name="Wong E."/>
            <person name="Huang K.C."/>
            <person name="Tropini C."/>
            <person name="Ng K."/>
            <person name="Yu B."/>
        </authorList>
    </citation>
    <scope>NUCLEOTIDE SEQUENCE [LARGE SCALE GENOMIC DNA]</scope>
    <source>
        <strain evidence="6 7">NM80_B27</strain>
    </source>
</reference>
<proteinExistence type="predicted"/>
<dbReference type="EMBL" id="SSTJ01000002">
    <property type="protein sequence ID" value="THG38404.1"/>
    <property type="molecule type" value="Genomic_DNA"/>
</dbReference>
<evidence type="ECO:0000313" key="7">
    <source>
        <dbReference type="Proteomes" id="UP000308978"/>
    </source>
</evidence>
<dbReference type="CDD" id="cd01335">
    <property type="entry name" value="Radical_SAM"/>
    <property type="match status" value="1"/>
</dbReference>
<accession>A0A4S4G5M5</accession>
<dbReference type="GO" id="GO:0046872">
    <property type="term" value="F:metal ion binding"/>
    <property type="evidence" value="ECO:0007669"/>
    <property type="project" value="UniProtKB-KW"/>
</dbReference>
<keyword evidence="1" id="KW-0949">S-adenosyl-L-methionine</keyword>
<evidence type="ECO:0000256" key="4">
    <source>
        <dbReference type="ARBA" id="ARBA00023014"/>
    </source>
</evidence>
<gene>
    <name evidence="6" type="ORF">E5986_03035</name>
</gene>
<dbReference type="GO" id="GO:0051536">
    <property type="term" value="F:iron-sulfur cluster binding"/>
    <property type="evidence" value="ECO:0007669"/>
    <property type="project" value="UniProtKB-KW"/>
</dbReference>
<dbReference type="RefSeq" id="WP_136433218.1">
    <property type="nucleotide sequence ID" value="NZ_CAPIAG010000032.1"/>
</dbReference>
<name>A0A4S4G5M5_9ACTN</name>
<dbReference type="PANTHER" id="PTHR11228:SF7">
    <property type="entry name" value="PQQA PEPTIDE CYCLASE"/>
    <property type="match status" value="1"/>
</dbReference>
<sequence>MKFGNCVIEHNPFGVPMIGNTANGCLAGLTPEGAAVCHRMFHEDVSKEEIDAVDPDLRSCLTRGAFDQDAAPSTSPRTAYLHVTHRCNLQCVGCYSAIENRNDTADLSLEDIRRIIEQLAQNGVQELIISGGEPFLRDDLAAIVAYANRCGIPSITVLTNGTLISPERVGELAPFVQTVSVSFDGATPCSPATIRGSQRFNQLVEAIRIIQAAGINAHAIPTIHNGNIGDYKAYCKLADDLGITLSFSLLSISHGDQEAEILTPTEESLIGLAEAALLNQSPNVTISDTPLNALSTRISCGAGQTIVSVAADGTLYPCHMLHLPSYTLGNLLKQDLADLLARGGDALPRSVDEVTGCSDCEIRYLCGGGCRARAQHARGDLQAADPYCSLMRRYYELVLAPLATTVA</sequence>
<evidence type="ECO:0000256" key="3">
    <source>
        <dbReference type="ARBA" id="ARBA00023004"/>
    </source>
</evidence>
<keyword evidence="3" id="KW-0408">Iron</keyword>
<evidence type="ECO:0000313" key="6">
    <source>
        <dbReference type="EMBL" id="THG38404.1"/>
    </source>
</evidence>
<dbReference type="Proteomes" id="UP000308978">
    <property type="component" value="Unassembled WGS sequence"/>
</dbReference>
<organism evidence="6 7">
    <name type="scientific">Adlercreutzia caecimuris</name>
    <dbReference type="NCBI Taxonomy" id="671266"/>
    <lineage>
        <taxon>Bacteria</taxon>
        <taxon>Bacillati</taxon>
        <taxon>Actinomycetota</taxon>
        <taxon>Coriobacteriia</taxon>
        <taxon>Eggerthellales</taxon>
        <taxon>Eggerthellaceae</taxon>
        <taxon>Adlercreutzia</taxon>
    </lineage>
</organism>
<dbReference type="PANTHER" id="PTHR11228">
    <property type="entry name" value="RADICAL SAM DOMAIN PROTEIN"/>
    <property type="match status" value="1"/>
</dbReference>
<dbReference type="SFLD" id="SFLDS00029">
    <property type="entry name" value="Radical_SAM"/>
    <property type="match status" value="1"/>
</dbReference>
<dbReference type="InterPro" id="IPR058240">
    <property type="entry name" value="rSAM_sf"/>
</dbReference>
<dbReference type="InterPro" id="IPR023885">
    <property type="entry name" value="4Fe4S-binding_SPASM_dom"/>
</dbReference>
<keyword evidence="4" id="KW-0411">Iron-sulfur</keyword>
<dbReference type="SFLD" id="SFLDG01386">
    <property type="entry name" value="main_SPASM_domain-containing"/>
    <property type="match status" value="1"/>
</dbReference>
<dbReference type="Pfam" id="PF13186">
    <property type="entry name" value="SPASM"/>
    <property type="match status" value="1"/>
</dbReference>
<dbReference type="InterPro" id="IPR013785">
    <property type="entry name" value="Aldolase_TIM"/>
</dbReference>